<evidence type="ECO:0000256" key="3">
    <source>
        <dbReference type="ARBA" id="ARBA00022729"/>
    </source>
</evidence>
<dbReference type="PANTHER" id="PTHR32411">
    <property type="entry name" value="CYSTEINE-RICH REPEAT SECRETORY PROTEIN 38-RELATED"/>
    <property type="match status" value="1"/>
</dbReference>
<dbReference type="AlphaFoldDB" id="A0ABD3BEG7"/>
<dbReference type="InterPro" id="IPR002902">
    <property type="entry name" value="GNK2"/>
</dbReference>
<evidence type="ECO:0000256" key="4">
    <source>
        <dbReference type="ARBA" id="ARBA00022737"/>
    </source>
</evidence>
<evidence type="ECO:0000256" key="2">
    <source>
        <dbReference type="ARBA" id="ARBA00022525"/>
    </source>
</evidence>
<comment type="similarity">
    <text evidence="5">Belongs to the cysteine-rich repeat secretory protein family.</text>
</comment>
<evidence type="ECO:0000256" key="5">
    <source>
        <dbReference type="ARBA" id="ARBA00038515"/>
    </source>
</evidence>
<dbReference type="Proteomes" id="UP001632038">
    <property type="component" value="Unassembled WGS sequence"/>
</dbReference>
<dbReference type="PROSITE" id="PS51473">
    <property type="entry name" value="GNK2"/>
    <property type="match status" value="1"/>
</dbReference>
<keyword evidence="4" id="KW-0677">Repeat</keyword>
<accession>A0ABD3BEG7</accession>
<feature type="domain" description="Gnk2-homologous" evidence="6">
    <location>
        <begin position="11"/>
        <end position="117"/>
    </location>
</feature>
<dbReference type="PANTHER" id="PTHR32411:SF43">
    <property type="entry name" value="CYSTEINE-RICH REPEAT SECRETORY PROTEIN 38"/>
    <property type="match status" value="1"/>
</dbReference>
<evidence type="ECO:0000313" key="8">
    <source>
        <dbReference type="Proteomes" id="UP001632038"/>
    </source>
</evidence>
<dbReference type="InterPro" id="IPR050581">
    <property type="entry name" value="CRR_secretory_protein"/>
</dbReference>
<evidence type="ECO:0000256" key="1">
    <source>
        <dbReference type="ARBA" id="ARBA00004613"/>
    </source>
</evidence>
<dbReference type="CDD" id="cd23509">
    <property type="entry name" value="Gnk2-like"/>
    <property type="match status" value="1"/>
</dbReference>
<evidence type="ECO:0000259" key="6">
    <source>
        <dbReference type="PROSITE" id="PS51473"/>
    </source>
</evidence>
<dbReference type="Pfam" id="PF01657">
    <property type="entry name" value="Stress-antifung"/>
    <property type="match status" value="1"/>
</dbReference>
<dbReference type="EMBL" id="JAVIJP010000100">
    <property type="protein sequence ID" value="KAL3615220.1"/>
    <property type="molecule type" value="Genomic_DNA"/>
</dbReference>
<proteinExistence type="inferred from homology"/>
<keyword evidence="2" id="KW-0964">Secreted</keyword>
<keyword evidence="3" id="KW-0732">Signal</keyword>
<sequence length="120" mass="13412">MVRYSDELFFGTIDTNNTFNSKTTLQSNLILVIDSFVIGLIQTAINSTNLFTNSSLKPDGLTYTFYGVAQCTLDLSPDNCDLCLHTARYLIPKCCAGFESVIILYGSCNLRYEIHNFLTT</sequence>
<organism evidence="7 8">
    <name type="scientific">Castilleja foliolosa</name>
    <dbReference type="NCBI Taxonomy" id="1961234"/>
    <lineage>
        <taxon>Eukaryota</taxon>
        <taxon>Viridiplantae</taxon>
        <taxon>Streptophyta</taxon>
        <taxon>Embryophyta</taxon>
        <taxon>Tracheophyta</taxon>
        <taxon>Spermatophyta</taxon>
        <taxon>Magnoliopsida</taxon>
        <taxon>eudicotyledons</taxon>
        <taxon>Gunneridae</taxon>
        <taxon>Pentapetalae</taxon>
        <taxon>asterids</taxon>
        <taxon>lamiids</taxon>
        <taxon>Lamiales</taxon>
        <taxon>Orobanchaceae</taxon>
        <taxon>Pedicularideae</taxon>
        <taxon>Castillejinae</taxon>
        <taxon>Castilleja</taxon>
    </lineage>
</organism>
<comment type="caution">
    <text evidence="7">The sequence shown here is derived from an EMBL/GenBank/DDBJ whole genome shotgun (WGS) entry which is preliminary data.</text>
</comment>
<reference evidence="8" key="1">
    <citation type="journal article" date="2024" name="IScience">
        <title>Strigolactones Initiate the Formation of Haustorium-like Structures in Castilleja.</title>
        <authorList>
            <person name="Buerger M."/>
            <person name="Peterson D."/>
            <person name="Chory J."/>
        </authorList>
    </citation>
    <scope>NUCLEOTIDE SEQUENCE [LARGE SCALE GENOMIC DNA]</scope>
</reference>
<protein>
    <recommendedName>
        <fullName evidence="6">Gnk2-homologous domain-containing protein</fullName>
    </recommendedName>
</protein>
<dbReference type="InterPro" id="IPR038408">
    <property type="entry name" value="GNK2_sf"/>
</dbReference>
<dbReference type="GO" id="GO:0005576">
    <property type="term" value="C:extracellular region"/>
    <property type="evidence" value="ECO:0007669"/>
    <property type="project" value="UniProtKB-SubCell"/>
</dbReference>
<dbReference type="Gene3D" id="3.30.430.20">
    <property type="entry name" value="Gnk2 domain, C-X8-C-X2-C motif"/>
    <property type="match status" value="1"/>
</dbReference>
<comment type="subcellular location">
    <subcellularLocation>
        <location evidence="1">Secreted</location>
    </subcellularLocation>
</comment>
<gene>
    <name evidence="7" type="ORF">CASFOL_040881</name>
</gene>
<evidence type="ECO:0000313" key="7">
    <source>
        <dbReference type="EMBL" id="KAL3615220.1"/>
    </source>
</evidence>
<keyword evidence="8" id="KW-1185">Reference proteome</keyword>
<name>A0ABD3BEG7_9LAMI</name>